<sequence length="191" mass="21878">MMGVALKEKGVLEYATGDKTLATGDDDAEKKAFMRVQTKVKHIIIRSLSMELDQQIMMNKTGAEIWKHLEDLYKGKTNTATHTNQEIVLYKKLQAAKCKPNWDVRQHVNNMFRVKPQLADLNAYVRDPIFINLLMTSLPSNPRFNRLRGMVDTGAADVDTPEKLKDQILRMDSYNKCDKELGLINSRNDHN</sequence>
<accession>A0A8T1FDZ9</accession>
<protein>
    <submittedName>
        <fullName evidence="1">Uncharacterized protein</fullName>
    </submittedName>
</protein>
<name>A0A8T1FDZ9_9STRA</name>
<reference evidence="1" key="1">
    <citation type="submission" date="2018-10" db="EMBL/GenBank/DDBJ databases">
        <title>Effector identification in a new, highly contiguous assembly of the strawberry crown rot pathogen Phytophthora cactorum.</title>
        <authorList>
            <person name="Armitage A.D."/>
            <person name="Nellist C.F."/>
            <person name="Bates H."/>
            <person name="Vickerstaff R.J."/>
            <person name="Harrison R.J."/>
        </authorList>
    </citation>
    <scope>NUCLEOTIDE SEQUENCE</scope>
    <source>
        <strain evidence="1">P415</strain>
    </source>
</reference>
<dbReference type="EMBL" id="RCML01000715">
    <property type="protein sequence ID" value="KAG2970589.1"/>
    <property type="molecule type" value="Genomic_DNA"/>
</dbReference>
<evidence type="ECO:0000313" key="1">
    <source>
        <dbReference type="EMBL" id="KAG2970589.1"/>
    </source>
</evidence>
<dbReference type="VEuPathDB" id="FungiDB:PC110_g17600"/>
<dbReference type="Proteomes" id="UP000697107">
    <property type="component" value="Unassembled WGS sequence"/>
</dbReference>
<dbReference type="Pfam" id="PF14223">
    <property type="entry name" value="Retrotran_gag_2"/>
    <property type="match status" value="1"/>
</dbReference>
<gene>
    <name evidence="1" type="ORF">PC118_g16772</name>
</gene>
<proteinExistence type="predicted"/>
<evidence type="ECO:0000313" key="2">
    <source>
        <dbReference type="Proteomes" id="UP000697107"/>
    </source>
</evidence>
<comment type="caution">
    <text evidence="1">The sequence shown here is derived from an EMBL/GenBank/DDBJ whole genome shotgun (WGS) entry which is preliminary data.</text>
</comment>
<organism evidence="1 2">
    <name type="scientific">Phytophthora cactorum</name>
    <dbReference type="NCBI Taxonomy" id="29920"/>
    <lineage>
        <taxon>Eukaryota</taxon>
        <taxon>Sar</taxon>
        <taxon>Stramenopiles</taxon>
        <taxon>Oomycota</taxon>
        <taxon>Peronosporomycetes</taxon>
        <taxon>Peronosporales</taxon>
        <taxon>Peronosporaceae</taxon>
        <taxon>Phytophthora</taxon>
    </lineage>
</organism>
<dbReference type="AlphaFoldDB" id="A0A8T1FDZ9"/>